<protein>
    <recommendedName>
        <fullName evidence="10">Iron-sulfur protein NUBPL</fullName>
    </recommendedName>
</protein>
<reference evidence="8" key="1">
    <citation type="submission" date="2021-02" db="EMBL/GenBank/DDBJ databases">
        <authorList>
            <person name="Nowell W R."/>
        </authorList>
    </citation>
    <scope>NUCLEOTIDE SEQUENCE</scope>
</reference>
<dbReference type="Proteomes" id="UP000663852">
    <property type="component" value="Unassembled WGS sequence"/>
</dbReference>
<dbReference type="PROSITE" id="PS01215">
    <property type="entry name" value="MRP"/>
    <property type="match status" value="1"/>
</dbReference>
<dbReference type="GO" id="GO:0005739">
    <property type="term" value="C:mitochondrion"/>
    <property type="evidence" value="ECO:0007669"/>
    <property type="project" value="TreeGrafter"/>
</dbReference>
<gene>
    <name evidence="8" type="ORF">EDS130_LOCUS11572</name>
</gene>
<proteinExistence type="inferred from homology"/>
<dbReference type="HAMAP" id="MF_02040">
    <property type="entry name" value="Mrp_NBP35"/>
    <property type="match status" value="1"/>
</dbReference>
<comment type="caution">
    <text evidence="8">The sequence shown here is derived from an EMBL/GenBank/DDBJ whole genome shotgun (WGS) entry which is preliminary data.</text>
</comment>
<keyword evidence="3" id="KW-0547">Nucleotide-binding</keyword>
<keyword evidence="5" id="KW-0408">Iron</keyword>
<sequence length="288" mass="32155">MIFQRFHSTKPTPHQQTMMARGLPKRTPIDGVQHIIAVGSGKGGVGKSSVSVNLALALSRLSYRVGILDADIFGPSIPTLLNLRDHKATTLTKTNLIEPLINFNLKCMSMPFLTKSEGPIVWRGLMVMQAIEKLLRQVAWSPLDYLIVDLPPGTGDIQLSLAQLTTLAGVIMVTTPQELSVIDVRKAIEMFRLVQVPILGVVENFSTYFCRKCGHEERLFGENGARLLANEFQLKILQSLPIDIYFRQACDEGRPITQENDTILWSVFHNLANQIVELLPINKITIRD</sequence>
<dbReference type="GO" id="GO:0046872">
    <property type="term" value="F:metal ion binding"/>
    <property type="evidence" value="ECO:0007669"/>
    <property type="project" value="UniProtKB-KW"/>
</dbReference>
<dbReference type="GO" id="GO:0005524">
    <property type="term" value="F:ATP binding"/>
    <property type="evidence" value="ECO:0007669"/>
    <property type="project" value="UniProtKB-KW"/>
</dbReference>
<dbReference type="FunFam" id="3.40.50.300:FF:001278">
    <property type="entry name" value="Iron-sulfur cluster carrier protein"/>
    <property type="match status" value="1"/>
</dbReference>
<keyword evidence="4" id="KW-0067">ATP-binding</keyword>
<dbReference type="OrthoDB" id="1741334at2759"/>
<keyword evidence="6" id="KW-0411">Iron-sulfur</keyword>
<dbReference type="GO" id="GO:0032981">
    <property type="term" value="P:mitochondrial respiratory chain complex I assembly"/>
    <property type="evidence" value="ECO:0007669"/>
    <property type="project" value="TreeGrafter"/>
</dbReference>
<dbReference type="Pfam" id="PF10609">
    <property type="entry name" value="ParA"/>
    <property type="match status" value="1"/>
</dbReference>
<keyword evidence="2" id="KW-0479">Metal-binding</keyword>
<evidence type="ECO:0000256" key="2">
    <source>
        <dbReference type="ARBA" id="ARBA00022723"/>
    </source>
</evidence>
<name>A0A814C590_ADIRI</name>
<dbReference type="InterPro" id="IPR033756">
    <property type="entry name" value="YlxH/NBP35"/>
</dbReference>
<evidence type="ECO:0000256" key="1">
    <source>
        <dbReference type="ARBA" id="ARBA00022485"/>
    </source>
</evidence>
<dbReference type="GO" id="GO:0051539">
    <property type="term" value="F:4 iron, 4 sulfur cluster binding"/>
    <property type="evidence" value="ECO:0007669"/>
    <property type="project" value="UniProtKB-KW"/>
</dbReference>
<evidence type="ECO:0000313" key="8">
    <source>
        <dbReference type="EMBL" id="CAF0936224.1"/>
    </source>
</evidence>
<dbReference type="InterPro" id="IPR027417">
    <property type="entry name" value="P-loop_NTPase"/>
</dbReference>
<evidence type="ECO:0000313" key="9">
    <source>
        <dbReference type="Proteomes" id="UP000663852"/>
    </source>
</evidence>
<organism evidence="8 9">
    <name type="scientific">Adineta ricciae</name>
    <name type="common">Rotifer</name>
    <dbReference type="NCBI Taxonomy" id="249248"/>
    <lineage>
        <taxon>Eukaryota</taxon>
        <taxon>Metazoa</taxon>
        <taxon>Spiralia</taxon>
        <taxon>Gnathifera</taxon>
        <taxon>Rotifera</taxon>
        <taxon>Eurotatoria</taxon>
        <taxon>Bdelloidea</taxon>
        <taxon>Adinetida</taxon>
        <taxon>Adinetidae</taxon>
        <taxon>Adineta</taxon>
    </lineage>
</organism>
<dbReference type="PANTHER" id="PTHR42961:SF2">
    <property type="entry name" value="IRON-SULFUR PROTEIN NUBPL"/>
    <property type="match status" value="1"/>
</dbReference>
<accession>A0A814C590</accession>
<dbReference type="SUPFAM" id="SSF52540">
    <property type="entry name" value="P-loop containing nucleoside triphosphate hydrolases"/>
    <property type="match status" value="1"/>
</dbReference>
<dbReference type="InterPro" id="IPR044304">
    <property type="entry name" value="NUBPL-like"/>
</dbReference>
<evidence type="ECO:0000256" key="3">
    <source>
        <dbReference type="ARBA" id="ARBA00022741"/>
    </source>
</evidence>
<dbReference type="GO" id="GO:0140663">
    <property type="term" value="F:ATP-dependent FeS chaperone activity"/>
    <property type="evidence" value="ECO:0007669"/>
    <property type="project" value="InterPro"/>
</dbReference>
<evidence type="ECO:0000256" key="5">
    <source>
        <dbReference type="ARBA" id="ARBA00023004"/>
    </source>
</evidence>
<dbReference type="InterPro" id="IPR000808">
    <property type="entry name" value="Mrp-like_CS"/>
</dbReference>
<dbReference type="AlphaFoldDB" id="A0A814C590"/>
<dbReference type="Gene3D" id="3.40.50.300">
    <property type="entry name" value="P-loop containing nucleotide triphosphate hydrolases"/>
    <property type="match status" value="1"/>
</dbReference>
<comment type="similarity">
    <text evidence="7">Belongs to the Mrp/NBP35 ATP-binding proteins family.</text>
</comment>
<evidence type="ECO:0000256" key="6">
    <source>
        <dbReference type="ARBA" id="ARBA00023014"/>
    </source>
</evidence>
<dbReference type="InterPro" id="IPR019591">
    <property type="entry name" value="Mrp/NBP35_ATP-bd"/>
</dbReference>
<dbReference type="GO" id="GO:0016226">
    <property type="term" value="P:iron-sulfur cluster assembly"/>
    <property type="evidence" value="ECO:0007669"/>
    <property type="project" value="InterPro"/>
</dbReference>
<dbReference type="PANTHER" id="PTHR42961">
    <property type="entry name" value="IRON-SULFUR PROTEIN NUBPL"/>
    <property type="match status" value="1"/>
</dbReference>
<evidence type="ECO:0008006" key="10">
    <source>
        <dbReference type="Google" id="ProtNLM"/>
    </source>
</evidence>
<keyword evidence="1" id="KW-0004">4Fe-4S</keyword>
<evidence type="ECO:0000256" key="4">
    <source>
        <dbReference type="ARBA" id="ARBA00022840"/>
    </source>
</evidence>
<evidence type="ECO:0000256" key="7">
    <source>
        <dbReference type="ARBA" id="ARBA00024036"/>
    </source>
</evidence>
<dbReference type="EMBL" id="CAJNOJ010000042">
    <property type="protein sequence ID" value="CAF0936224.1"/>
    <property type="molecule type" value="Genomic_DNA"/>
</dbReference>
<dbReference type="CDD" id="cd02037">
    <property type="entry name" value="Mrp_NBP35"/>
    <property type="match status" value="1"/>
</dbReference>